<keyword evidence="2" id="KW-1185">Reference proteome</keyword>
<evidence type="ECO:0008006" key="3">
    <source>
        <dbReference type="Google" id="ProtNLM"/>
    </source>
</evidence>
<accession>A0A318TDX3</accession>
<organism evidence="1 2">
    <name type="scientific">Phyllobacterium leguminum</name>
    <dbReference type="NCBI Taxonomy" id="314237"/>
    <lineage>
        <taxon>Bacteria</taxon>
        <taxon>Pseudomonadati</taxon>
        <taxon>Pseudomonadota</taxon>
        <taxon>Alphaproteobacteria</taxon>
        <taxon>Hyphomicrobiales</taxon>
        <taxon>Phyllobacteriaceae</taxon>
        <taxon>Phyllobacterium</taxon>
    </lineage>
</organism>
<reference evidence="1 2" key="1">
    <citation type="submission" date="2018-06" db="EMBL/GenBank/DDBJ databases">
        <title>Genomic Encyclopedia of Type Strains, Phase III (KMG-III): the genomes of soil and plant-associated and newly described type strains.</title>
        <authorList>
            <person name="Whitman W."/>
        </authorList>
    </citation>
    <scope>NUCLEOTIDE SEQUENCE [LARGE SCALE GENOMIC DNA]</scope>
    <source>
        <strain evidence="1 2">ORS 1419</strain>
    </source>
</reference>
<sequence length="97" mass="10331">MSFLKRLFGGGGAAGEAAAQAVTAKEIEHNGFTIRATPYNEGGQYQVCGVISKQVDGAVKEHRFIRADKFASLDDAVDISLAKGRQIINEQGESLFG</sequence>
<evidence type="ECO:0000313" key="1">
    <source>
        <dbReference type="EMBL" id="PYE86548.1"/>
    </source>
</evidence>
<dbReference type="Proteomes" id="UP000247454">
    <property type="component" value="Unassembled WGS sequence"/>
</dbReference>
<proteinExistence type="predicted"/>
<gene>
    <name evidence="1" type="ORF">C7477_12339</name>
</gene>
<dbReference type="Pfam" id="PF10115">
    <property type="entry name" value="HlyU"/>
    <property type="match status" value="1"/>
</dbReference>
<dbReference type="AlphaFoldDB" id="A0A318TDX3"/>
<dbReference type="RefSeq" id="WP_110753939.1">
    <property type="nucleotide sequence ID" value="NZ_QJTF01000023.1"/>
</dbReference>
<comment type="caution">
    <text evidence="1">The sequence shown here is derived from an EMBL/GenBank/DDBJ whole genome shotgun (WGS) entry which is preliminary data.</text>
</comment>
<name>A0A318TDX3_9HYPH</name>
<evidence type="ECO:0000313" key="2">
    <source>
        <dbReference type="Proteomes" id="UP000247454"/>
    </source>
</evidence>
<dbReference type="EMBL" id="QJTF01000023">
    <property type="protein sequence ID" value="PYE86548.1"/>
    <property type="molecule type" value="Genomic_DNA"/>
</dbReference>
<dbReference type="InterPro" id="IPR018772">
    <property type="entry name" value="Transcription_activator_HlyU"/>
</dbReference>
<protein>
    <recommendedName>
        <fullName evidence="3">Transcriptional activator HlyU</fullName>
    </recommendedName>
</protein>
<dbReference type="OrthoDB" id="9800971at2"/>